<evidence type="ECO:0000313" key="2">
    <source>
        <dbReference type="Proteomes" id="UP000242913"/>
    </source>
</evidence>
<reference evidence="1 2" key="1">
    <citation type="submission" date="2015-12" db="EMBL/GenBank/DDBJ databases">
        <title>Draft genome of the nematode, Onchocerca flexuosa.</title>
        <authorList>
            <person name="Mitreva M."/>
        </authorList>
    </citation>
    <scope>NUCLEOTIDE SEQUENCE [LARGE SCALE GENOMIC DNA]</scope>
    <source>
        <strain evidence="1">Red Deer</strain>
    </source>
</reference>
<name>A0A238BPW0_9BILA</name>
<gene>
    <name evidence="1" type="ORF">X798_05980</name>
</gene>
<dbReference type="AlphaFoldDB" id="A0A238BPW0"/>
<dbReference type="EMBL" id="KZ270047">
    <property type="protein sequence ID" value="OZC07004.1"/>
    <property type="molecule type" value="Genomic_DNA"/>
</dbReference>
<keyword evidence="2" id="KW-1185">Reference proteome</keyword>
<evidence type="ECO:0000313" key="1">
    <source>
        <dbReference type="EMBL" id="OZC07004.1"/>
    </source>
</evidence>
<accession>A0A238BPW0</accession>
<protein>
    <submittedName>
        <fullName evidence="1">Uncharacterized protein</fullName>
    </submittedName>
</protein>
<sequence length="64" mass="7507">MNYSIKLCPTKLSEYNFTENCYYNDANLRDEGGCYSIRDVPLDDRLILIDTYLTQKCDCLKILN</sequence>
<dbReference type="OrthoDB" id="5875228at2759"/>
<organism evidence="1 2">
    <name type="scientific">Onchocerca flexuosa</name>
    <dbReference type="NCBI Taxonomy" id="387005"/>
    <lineage>
        <taxon>Eukaryota</taxon>
        <taxon>Metazoa</taxon>
        <taxon>Ecdysozoa</taxon>
        <taxon>Nematoda</taxon>
        <taxon>Chromadorea</taxon>
        <taxon>Rhabditida</taxon>
        <taxon>Spirurina</taxon>
        <taxon>Spiruromorpha</taxon>
        <taxon>Filarioidea</taxon>
        <taxon>Onchocercidae</taxon>
        <taxon>Onchocerca</taxon>
    </lineage>
</organism>
<proteinExistence type="predicted"/>
<dbReference type="Proteomes" id="UP000242913">
    <property type="component" value="Unassembled WGS sequence"/>
</dbReference>